<name>A0A5S9IIQ1_UABAM</name>
<evidence type="ECO:0000256" key="4">
    <source>
        <dbReference type="ARBA" id="ARBA00022958"/>
    </source>
</evidence>
<dbReference type="NCBIfam" id="TIGR00231">
    <property type="entry name" value="small_GTP"/>
    <property type="match status" value="1"/>
</dbReference>
<feature type="binding site" evidence="6">
    <location>
        <begin position="224"/>
        <end position="229"/>
    </location>
    <ligand>
        <name>GTP</name>
        <dbReference type="ChEBI" id="CHEBI:37565"/>
    </ligand>
</feature>
<dbReference type="PANTHER" id="PTHR42714">
    <property type="entry name" value="TRNA MODIFICATION GTPASE GTPBP3"/>
    <property type="match status" value="1"/>
</dbReference>
<evidence type="ECO:0000256" key="7">
    <source>
        <dbReference type="RuleBase" id="RU003313"/>
    </source>
</evidence>
<keyword evidence="6" id="KW-0963">Cytoplasm</keyword>
<dbReference type="CDD" id="cd14858">
    <property type="entry name" value="TrmE_N"/>
    <property type="match status" value="1"/>
</dbReference>
<dbReference type="SUPFAM" id="SSF116878">
    <property type="entry name" value="TrmE connector domain"/>
    <property type="match status" value="1"/>
</dbReference>
<comment type="similarity">
    <text evidence="1 6 7">Belongs to the TRAFAC class TrmE-Era-EngA-EngB-Septin-like GTPase superfamily. TrmE GTPase family.</text>
</comment>
<dbReference type="InterPro" id="IPR018948">
    <property type="entry name" value="GTP-bd_TrmE_N"/>
</dbReference>
<feature type="binding site" evidence="6">
    <location>
        <position position="449"/>
    </location>
    <ligand>
        <name>(6S)-5-formyl-5,6,7,8-tetrahydrofolate</name>
        <dbReference type="ChEBI" id="CHEBI:57457"/>
    </ligand>
</feature>
<dbReference type="EC" id="3.6.-.-" evidence="6"/>
<evidence type="ECO:0000313" key="12">
    <source>
        <dbReference type="Proteomes" id="UP000326354"/>
    </source>
</evidence>
<dbReference type="PANTHER" id="PTHR42714:SF2">
    <property type="entry name" value="TRNA MODIFICATION GTPASE GTPBP3, MITOCHONDRIAL"/>
    <property type="match status" value="1"/>
</dbReference>
<keyword evidence="3 6" id="KW-0547">Nucleotide-binding</keyword>
<keyword evidence="12" id="KW-1185">Reference proteome</keyword>
<accession>A0A5S9IIQ1</accession>
<dbReference type="SUPFAM" id="SSF52540">
    <property type="entry name" value="P-loop containing nucleoside triphosphate hydrolases"/>
    <property type="match status" value="1"/>
</dbReference>
<dbReference type="GO" id="GO:0003924">
    <property type="term" value="F:GTPase activity"/>
    <property type="evidence" value="ECO:0007669"/>
    <property type="project" value="UniProtKB-UniRule"/>
</dbReference>
<dbReference type="GO" id="GO:0005525">
    <property type="term" value="F:GTP binding"/>
    <property type="evidence" value="ECO:0007669"/>
    <property type="project" value="UniProtKB-UniRule"/>
</dbReference>
<feature type="binding site" evidence="6">
    <location>
        <position position="243"/>
    </location>
    <ligand>
        <name>K(+)</name>
        <dbReference type="ChEBI" id="CHEBI:29103"/>
    </ligand>
</feature>
<feature type="domain" description="MnmE helical" evidence="10">
    <location>
        <begin position="123"/>
        <end position="446"/>
    </location>
</feature>
<dbReference type="AlphaFoldDB" id="A0A5S9IIQ1"/>
<keyword evidence="6" id="KW-0479">Metal-binding</keyword>
<feature type="binding site" evidence="6">
    <location>
        <begin position="243"/>
        <end position="249"/>
    </location>
    <ligand>
        <name>GTP</name>
        <dbReference type="ChEBI" id="CHEBI:37565"/>
    </ligand>
</feature>
<dbReference type="Proteomes" id="UP000326354">
    <property type="component" value="Chromosome"/>
</dbReference>
<dbReference type="Pfam" id="PF01926">
    <property type="entry name" value="MMR_HSR1"/>
    <property type="match status" value="1"/>
</dbReference>
<dbReference type="NCBIfam" id="TIGR00450">
    <property type="entry name" value="mnmE_trmE_thdF"/>
    <property type="match status" value="1"/>
</dbReference>
<feature type="binding site" evidence="6">
    <location>
        <position position="22"/>
    </location>
    <ligand>
        <name>(6S)-5-formyl-5,6,7,8-tetrahydrofolate</name>
        <dbReference type="ChEBI" id="CHEBI:57457"/>
    </ligand>
</feature>
<feature type="domain" description="GTP-binding protein TrmE N-terminal" evidence="9">
    <location>
        <begin position="5"/>
        <end position="120"/>
    </location>
</feature>
<comment type="caution">
    <text evidence="6">Lacks conserved residue(s) required for the propagation of feature annotation.</text>
</comment>
<comment type="subunit">
    <text evidence="6">Homodimer. Heterotetramer of two MnmE and two MnmG subunits.</text>
</comment>
<dbReference type="InterPro" id="IPR027417">
    <property type="entry name" value="P-loop_NTPase"/>
</dbReference>
<dbReference type="InterPro" id="IPR025867">
    <property type="entry name" value="MnmE_helical"/>
</dbReference>
<comment type="subcellular location">
    <subcellularLocation>
        <location evidence="6">Cytoplasm</location>
    </subcellularLocation>
</comment>
<keyword evidence="5 6" id="KW-0342">GTP-binding</keyword>
<dbReference type="InterPro" id="IPR004520">
    <property type="entry name" value="GTPase_MnmE"/>
</dbReference>
<dbReference type="Pfam" id="PF10396">
    <property type="entry name" value="TrmE_N"/>
    <property type="match status" value="1"/>
</dbReference>
<dbReference type="OrthoDB" id="9805918at2"/>
<dbReference type="GO" id="GO:0030488">
    <property type="term" value="P:tRNA methylation"/>
    <property type="evidence" value="ECO:0007669"/>
    <property type="project" value="TreeGrafter"/>
</dbReference>
<dbReference type="InterPro" id="IPR027368">
    <property type="entry name" value="MnmE_dom2"/>
</dbReference>
<dbReference type="Gene3D" id="3.40.50.300">
    <property type="entry name" value="P-loop containing nucleotide triphosphate hydrolases"/>
    <property type="match status" value="1"/>
</dbReference>
<protein>
    <recommendedName>
        <fullName evidence="6">tRNA modification GTPase MnmE</fullName>
        <ecNumber evidence="6">3.6.-.-</ecNumber>
    </recommendedName>
</protein>
<dbReference type="Gene3D" id="1.20.120.430">
    <property type="entry name" value="tRNA modification GTPase MnmE domain 2"/>
    <property type="match status" value="1"/>
</dbReference>
<feature type="domain" description="G" evidence="8">
    <location>
        <begin position="217"/>
        <end position="330"/>
    </location>
</feature>
<keyword evidence="6" id="KW-0378">Hydrolase</keyword>
<dbReference type="Pfam" id="PF12631">
    <property type="entry name" value="MnmE_helical"/>
    <property type="match status" value="1"/>
</dbReference>
<evidence type="ECO:0000256" key="1">
    <source>
        <dbReference type="ARBA" id="ARBA00011043"/>
    </source>
</evidence>
<keyword evidence="2 6" id="KW-0819">tRNA processing</keyword>
<dbReference type="RefSeq" id="WP_151966046.1">
    <property type="nucleotide sequence ID" value="NZ_AP019860.1"/>
</dbReference>
<dbReference type="InterPro" id="IPR005225">
    <property type="entry name" value="Small_GTP-bd"/>
</dbReference>
<evidence type="ECO:0000256" key="6">
    <source>
        <dbReference type="HAMAP-Rule" id="MF_00379"/>
    </source>
</evidence>
<evidence type="ECO:0000256" key="2">
    <source>
        <dbReference type="ARBA" id="ARBA00022694"/>
    </source>
</evidence>
<evidence type="ECO:0000259" key="9">
    <source>
        <dbReference type="Pfam" id="PF10396"/>
    </source>
</evidence>
<dbReference type="InterPro" id="IPR027266">
    <property type="entry name" value="TrmE/GcvT-like"/>
</dbReference>
<keyword evidence="4 6" id="KW-0630">Potassium</keyword>
<evidence type="ECO:0000259" key="10">
    <source>
        <dbReference type="Pfam" id="PF12631"/>
    </source>
</evidence>
<feature type="binding site" evidence="6">
    <location>
        <position position="120"/>
    </location>
    <ligand>
        <name>(6S)-5-formyl-5,6,7,8-tetrahydrofolate</name>
        <dbReference type="ChEBI" id="CHEBI:57457"/>
    </ligand>
</feature>
<comment type="function">
    <text evidence="6">Exhibits a very high intrinsic GTPase hydrolysis rate. Involved in the addition of a carboxymethylaminomethyl (cmnm) group at the wobble position (U34) of certain tRNAs, forming tRNA-cmnm(5)s(2)U34.</text>
</comment>
<organism evidence="11 12">
    <name type="scientific">Uabimicrobium amorphum</name>
    <dbReference type="NCBI Taxonomy" id="2596890"/>
    <lineage>
        <taxon>Bacteria</taxon>
        <taxon>Pseudomonadati</taxon>
        <taxon>Planctomycetota</taxon>
        <taxon>Candidatus Uabimicrobiia</taxon>
        <taxon>Candidatus Uabimicrobiales</taxon>
        <taxon>Candidatus Uabimicrobiaceae</taxon>
        <taxon>Candidatus Uabimicrobium</taxon>
    </lineage>
</organism>
<feature type="binding site" evidence="6">
    <location>
        <position position="248"/>
    </location>
    <ligand>
        <name>K(+)</name>
        <dbReference type="ChEBI" id="CHEBI:29103"/>
    </ligand>
</feature>
<keyword evidence="6" id="KW-0460">Magnesium</keyword>
<feature type="binding site" evidence="6">
    <location>
        <position position="245"/>
    </location>
    <ligand>
        <name>K(+)</name>
        <dbReference type="ChEBI" id="CHEBI:29103"/>
    </ligand>
</feature>
<dbReference type="EMBL" id="AP019860">
    <property type="protein sequence ID" value="BBM81780.1"/>
    <property type="molecule type" value="Genomic_DNA"/>
</dbReference>
<dbReference type="Gene3D" id="3.30.1360.120">
    <property type="entry name" value="Probable tRNA modification gtpase trme, domain 1"/>
    <property type="match status" value="1"/>
</dbReference>
<reference evidence="11 12" key="1">
    <citation type="submission" date="2019-08" db="EMBL/GenBank/DDBJ databases">
        <title>Complete genome sequence of Candidatus Uab amorphum.</title>
        <authorList>
            <person name="Shiratori T."/>
            <person name="Suzuki S."/>
            <person name="Kakizawa Y."/>
            <person name="Ishida K."/>
        </authorList>
    </citation>
    <scope>NUCLEOTIDE SEQUENCE [LARGE SCALE GENOMIC DNA]</scope>
    <source>
        <strain evidence="11 12">SRT547</strain>
    </source>
</reference>
<dbReference type="KEGG" id="uam:UABAM_00119"/>
<evidence type="ECO:0000256" key="5">
    <source>
        <dbReference type="ARBA" id="ARBA00023134"/>
    </source>
</evidence>
<evidence type="ECO:0000259" key="8">
    <source>
        <dbReference type="Pfam" id="PF01926"/>
    </source>
</evidence>
<gene>
    <name evidence="6" type="primary">mnmE</name>
    <name evidence="6" type="synonym">trmE</name>
    <name evidence="11" type="ORF">UABAM_00119</name>
</gene>
<comment type="cofactor">
    <cofactor evidence="6">
        <name>K(+)</name>
        <dbReference type="ChEBI" id="CHEBI:29103"/>
    </cofactor>
    <text evidence="6">Binds 1 potassium ion per subunit.</text>
</comment>
<dbReference type="InterPro" id="IPR006073">
    <property type="entry name" value="GTP-bd"/>
</dbReference>
<feature type="binding site" evidence="6">
    <location>
        <position position="224"/>
    </location>
    <ligand>
        <name>K(+)</name>
        <dbReference type="ChEBI" id="CHEBI:29103"/>
    </ligand>
</feature>
<feature type="binding site" evidence="6">
    <location>
        <position position="249"/>
    </location>
    <ligand>
        <name>Mg(2+)</name>
        <dbReference type="ChEBI" id="CHEBI:18420"/>
    </ligand>
</feature>
<dbReference type="GO" id="GO:0002098">
    <property type="term" value="P:tRNA wobble uridine modification"/>
    <property type="evidence" value="ECO:0007669"/>
    <property type="project" value="TreeGrafter"/>
</dbReference>
<dbReference type="HAMAP" id="MF_00379">
    <property type="entry name" value="GTPase_MnmE"/>
    <property type="match status" value="1"/>
</dbReference>
<evidence type="ECO:0000256" key="3">
    <source>
        <dbReference type="ARBA" id="ARBA00022741"/>
    </source>
</evidence>
<proteinExistence type="inferred from homology"/>
<sequence>MNNSTIVAVSSTSGESYRGVIRISGPEAFTITSKFTVEEIKPQKHKWCQSDLLIEQWQMNIPVILYLMKAPFSYTSENIIEIHTFSSPVLLDIIVQQFIMGGCQPAQPGEFTKRAFLSGKMDLTQAEAVAEIIAAKTTAERKSAFLGMTGQLSRQIEEMQAVILNVVALMEAHIDFSDEEIDPLPADYVLENLQPVFDLLCSFHKKNKEVSLHGIQLCICGAPNAGKSTFFNLIVEKNQALVSDVSGTTLDWVEDYIVIDGIRFNVIDTPGLEDKAVDLQHKAQKKGRDILRNCDIALFILDSSTPYKEVYEQLFAIIPHETPLAILYNKVDLPSQIDQQIFMDKCDTIFSTSFTTTQNLDTIKSWLVAKAEQIKQNKNEILLNTRQHFAVKQTATILEQVIDDLKNATSYEFIVGDLRLSLDYLGEIVGKVTTEDILGEIFSKFCIGK</sequence>
<dbReference type="GO" id="GO:0005829">
    <property type="term" value="C:cytosol"/>
    <property type="evidence" value="ECO:0007669"/>
    <property type="project" value="TreeGrafter"/>
</dbReference>
<dbReference type="GO" id="GO:0046872">
    <property type="term" value="F:metal ion binding"/>
    <property type="evidence" value="ECO:0007669"/>
    <property type="project" value="UniProtKB-KW"/>
</dbReference>
<feature type="binding site" evidence="6">
    <location>
        <position position="81"/>
    </location>
    <ligand>
        <name>(6S)-5-formyl-5,6,7,8-tetrahydrofolate</name>
        <dbReference type="ChEBI" id="CHEBI:57457"/>
    </ligand>
</feature>
<feature type="binding site" evidence="6">
    <location>
        <position position="228"/>
    </location>
    <ligand>
        <name>Mg(2+)</name>
        <dbReference type="ChEBI" id="CHEBI:18420"/>
    </ligand>
</feature>
<evidence type="ECO:0000313" key="11">
    <source>
        <dbReference type="EMBL" id="BBM81780.1"/>
    </source>
</evidence>